<dbReference type="GO" id="GO:0005524">
    <property type="term" value="F:ATP binding"/>
    <property type="evidence" value="ECO:0007669"/>
    <property type="project" value="UniProtKB-KW"/>
</dbReference>
<protein>
    <recommendedName>
        <fullName evidence="3">ABC transporter domain-containing protein</fullName>
    </recommendedName>
</protein>
<name>A0A6A0GS53_HYAAZ</name>
<dbReference type="GO" id="GO:0140359">
    <property type="term" value="F:ABC-type transporter activity"/>
    <property type="evidence" value="ECO:0007669"/>
    <property type="project" value="InterPro"/>
</dbReference>
<dbReference type="AlphaFoldDB" id="A0A6A0GS53"/>
<organism evidence="4">
    <name type="scientific">Hyalella azteca</name>
    <name type="common">Amphipod</name>
    <dbReference type="NCBI Taxonomy" id="294128"/>
    <lineage>
        <taxon>Eukaryota</taxon>
        <taxon>Metazoa</taxon>
        <taxon>Ecdysozoa</taxon>
        <taxon>Arthropoda</taxon>
        <taxon>Crustacea</taxon>
        <taxon>Multicrustacea</taxon>
        <taxon>Malacostraca</taxon>
        <taxon>Eumalacostraca</taxon>
        <taxon>Peracarida</taxon>
        <taxon>Amphipoda</taxon>
        <taxon>Senticaudata</taxon>
        <taxon>Talitrida</taxon>
        <taxon>Talitroidea</taxon>
        <taxon>Hyalellidae</taxon>
        <taxon>Hyalella</taxon>
    </lineage>
</organism>
<dbReference type="FunFam" id="3.40.50.300:FF:002470">
    <property type="entry name" value="ABC transporter, putative"/>
    <property type="match status" value="1"/>
</dbReference>
<dbReference type="InterPro" id="IPR026082">
    <property type="entry name" value="ABCA"/>
</dbReference>
<evidence type="ECO:0000256" key="1">
    <source>
        <dbReference type="ARBA" id="ARBA00022741"/>
    </source>
</evidence>
<sequence>MEDENPDASLVVRGLTKVFPAVGLTAVNNISFKVNVGECFGLLGVNGAGKTTTFRMLTGDETPTAGDARIGKYFLSAGRRKFVREIGYCPQFDAILDELTGDEMLDLMAGLRGVPQAARKLMIEEFVELVDLTECHKRQTSTYSGGNKRKLSTAMALVGGPSLVFLDEPTTGVDPASRRRVWSAIRTARSRGQSIILTSHSMDECEALCSRLVILVRGQLRCAGTPAHLKAKVSNIFNTYLFMYN</sequence>
<dbReference type="PROSITE" id="PS50893">
    <property type="entry name" value="ABC_TRANSPORTER_2"/>
    <property type="match status" value="1"/>
</dbReference>
<dbReference type="GO" id="GO:0016887">
    <property type="term" value="F:ATP hydrolysis activity"/>
    <property type="evidence" value="ECO:0007669"/>
    <property type="project" value="InterPro"/>
</dbReference>
<dbReference type="Pfam" id="PF00005">
    <property type="entry name" value="ABC_tran"/>
    <property type="match status" value="1"/>
</dbReference>
<feature type="domain" description="ABC transporter" evidence="3">
    <location>
        <begin position="10"/>
        <end position="242"/>
    </location>
</feature>
<proteinExistence type="predicted"/>
<keyword evidence="2" id="KW-0067">ATP-binding</keyword>
<evidence type="ECO:0000259" key="3">
    <source>
        <dbReference type="PROSITE" id="PS50893"/>
    </source>
</evidence>
<dbReference type="CDD" id="cd03263">
    <property type="entry name" value="ABC_subfamily_A"/>
    <property type="match status" value="1"/>
</dbReference>
<dbReference type="SMART" id="SM00382">
    <property type="entry name" value="AAA"/>
    <property type="match status" value="1"/>
</dbReference>
<accession>A0A6A0GS53</accession>
<dbReference type="SUPFAM" id="SSF52540">
    <property type="entry name" value="P-loop containing nucleoside triphosphate hydrolases"/>
    <property type="match status" value="1"/>
</dbReference>
<dbReference type="PANTHER" id="PTHR19229:SF250">
    <property type="entry name" value="ABC TRANSPORTER DOMAIN-CONTAINING PROTEIN-RELATED"/>
    <property type="match status" value="1"/>
</dbReference>
<dbReference type="InterPro" id="IPR003439">
    <property type="entry name" value="ABC_transporter-like_ATP-bd"/>
</dbReference>
<dbReference type="OrthoDB" id="10255969at2759"/>
<dbReference type="InterPro" id="IPR003593">
    <property type="entry name" value="AAA+_ATPase"/>
</dbReference>
<reference evidence="4" key="2">
    <citation type="journal article" date="2018" name="Environ. Sci. Technol.">
        <title>The Toxicogenome of Hyalella azteca: A Model for Sediment Ecotoxicology and Evolutionary Toxicology.</title>
        <authorList>
            <person name="Poynton H.C."/>
            <person name="Hasenbein S."/>
            <person name="Benoit J.B."/>
            <person name="Sepulveda M.S."/>
            <person name="Poelchau M.F."/>
            <person name="Hughes D.S.T."/>
            <person name="Murali S.C."/>
            <person name="Chen S."/>
            <person name="Glastad K.M."/>
            <person name="Goodisman M.A.D."/>
            <person name="Werren J.H."/>
            <person name="Vineis J.H."/>
            <person name="Bowen J.L."/>
            <person name="Friedrich M."/>
            <person name="Jones J."/>
            <person name="Robertson H.M."/>
            <person name="Feyereisen R."/>
            <person name="Mechler-Hickson A."/>
            <person name="Mathers N."/>
            <person name="Lee C.E."/>
            <person name="Colbourne J.K."/>
            <person name="Biales A."/>
            <person name="Johnston J.S."/>
            <person name="Wellborn G.A."/>
            <person name="Rosendale A.J."/>
            <person name="Cridge A.G."/>
            <person name="Munoz-Torres M.C."/>
            <person name="Bain P.A."/>
            <person name="Manny A.R."/>
            <person name="Major K.M."/>
            <person name="Lambert F.N."/>
            <person name="Vulpe C.D."/>
            <person name="Tuck P."/>
            <person name="Blalock B.J."/>
            <person name="Lin Y.Y."/>
            <person name="Smith M.E."/>
            <person name="Ochoa-Acuna H."/>
            <person name="Chen M.M."/>
            <person name="Childers C.P."/>
            <person name="Qu J."/>
            <person name="Dugan S."/>
            <person name="Lee S.L."/>
            <person name="Chao H."/>
            <person name="Dinh H."/>
            <person name="Han Y."/>
            <person name="Doddapaneni H."/>
            <person name="Worley K.C."/>
            <person name="Muzny D.M."/>
            <person name="Gibbs R.A."/>
            <person name="Richards S."/>
        </authorList>
    </citation>
    <scope>NUCLEOTIDE SEQUENCE</scope>
    <source>
        <strain evidence="4">HAZT.00-mixed</strain>
        <tissue evidence="4">Whole organism</tissue>
    </source>
</reference>
<dbReference type="GO" id="GO:0016020">
    <property type="term" value="C:membrane"/>
    <property type="evidence" value="ECO:0007669"/>
    <property type="project" value="InterPro"/>
</dbReference>
<gene>
    <name evidence="4" type="ORF">HAZT_HAZT000783</name>
</gene>
<dbReference type="PANTHER" id="PTHR19229">
    <property type="entry name" value="ATP-BINDING CASSETTE TRANSPORTER SUBFAMILY A ABCA"/>
    <property type="match status" value="1"/>
</dbReference>
<dbReference type="GO" id="GO:0005319">
    <property type="term" value="F:lipid transporter activity"/>
    <property type="evidence" value="ECO:0007669"/>
    <property type="project" value="TreeGrafter"/>
</dbReference>
<reference evidence="4" key="1">
    <citation type="submission" date="2014-08" db="EMBL/GenBank/DDBJ databases">
        <authorList>
            <person name="Murali S."/>
            <person name="Richards S."/>
            <person name="Bandaranaike D."/>
            <person name="Bellair M."/>
            <person name="Blankenburg K."/>
            <person name="Chao H."/>
            <person name="Dinh H."/>
            <person name="Doddapaneni H."/>
            <person name="Dugan-Rocha S."/>
            <person name="Elkadiri S."/>
            <person name="Gnanaolivu R."/>
            <person name="Hughes D."/>
            <person name="Lee S."/>
            <person name="Li M."/>
            <person name="Ming W."/>
            <person name="Munidasa M."/>
            <person name="Muniz J."/>
            <person name="Nguyen L."/>
            <person name="Osuji N."/>
            <person name="Pu L.-L."/>
            <person name="Puazo M."/>
            <person name="Skinner E."/>
            <person name="Qu C."/>
            <person name="Quiroz J."/>
            <person name="Raj R."/>
            <person name="Weissenberger G."/>
            <person name="Xin Y."/>
            <person name="Zou X."/>
            <person name="Han Y."/>
            <person name="Worley K."/>
            <person name="Muzny D."/>
            <person name="Gibbs R."/>
        </authorList>
    </citation>
    <scope>NUCLEOTIDE SEQUENCE</scope>
    <source>
        <strain evidence="4">HAZT.00-mixed</strain>
        <tissue evidence="4">Whole organism</tissue>
    </source>
</reference>
<reference evidence="4" key="3">
    <citation type="submission" date="2019-06" db="EMBL/GenBank/DDBJ databases">
        <authorList>
            <person name="Poynton C."/>
            <person name="Hasenbein S."/>
            <person name="Benoit J.B."/>
            <person name="Sepulveda M.S."/>
            <person name="Poelchau M.F."/>
            <person name="Murali S.C."/>
            <person name="Chen S."/>
            <person name="Glastad K.M."/>
            <person name="Werren J.H."/>
            <person name="Vineis J.H."/>
            <person name="Bowen J.L."/>
            <person name="Friedrich M."/>
            <person name="Jones J."/>
            <person name="Robertson H.M."/>
            <person name="Feyereisen R."/>
            <person name="Mechler-Hickson A."/>
            <person name="Mathers N."/>
            <person name="Lee C.E."/>
            <person name="Colbourne J.K."/>
            <person name="Biales A."/>
            <person name="Johnston J.S."/>
            <person name="Wellborn G.A."/>
            <person name="Rosendale A.J."/>
            <person name="Cridge A.G."/>
            <person name="Munoz-Torres M.C."/>
            <person name="Bain P.A."/>
            <person name="Manny A.R."/>
            <person name="Major K.M."/>
            <person name="Lambert F.N."/>
            <person name="Vulpe C.D."/>
            <person name="Tuck P."/>
            <person name="Blalock B.J."/>
            <person name="Lin Y.-Y."/>
            <person name="Smith M.E."/>
            <person name="Ochoa-Acuna H."/>
            <person name="Chen M.-J.M."/>
            <person name="Childers C.P."/>
            <person name="Qu J."/>
            <person name="Dugan S."/>
            <person name="Lee S.L."/>
            <person name="Chao H."/>
            <person name="Dinh H."/>
            <person name="Han Y."/>
            <person name="Doddapaneni H."/>
            <person name="Worley K.C."/>
            <person name="Muzny D.M."/>
            <person name="Gibbs R.A."/>
            <person name="Richards S."/>
        </authorList>
    </citation>
    <scope>NUCLEOTIDE SEQUENCE</scope>
    <source>
        <strain evidence="4">HAZT.00-mixed</strain>
        <tissue evidence="4">Whole organism</tissue>
    </source>
</reference>
<dbReference type="Gene3D" id="3.40.50.300">
    <property type="entry name" value="P-loop containing nucleotide triphosphate hydrolases"/>
    <property type="match status" value="1"/>
</dbReference>
<evidence type="ECO:0000313" key="4">
    <source>
        <dbReference type="EMBL" id="KAA0186358.1"/>
    </source>
</evidence>
<dbReference type="Proteomes" id="UP000711488">
    <property type="component" value="Unassembled WGS sequence"/>
</dbReference>
<evidence type="ECO:0000256" key="2">
    <source>
        <dbReference type="ARBA" id="ARBA00022840"/>
    </source>
</evidence>
<comment type="caution">
    <text evidence="4">The sequence shown here is derived from an EMBL/GenBank/DDBJ whole genome shotgun (WGS) entry which is preliminary data.</text>
</comment>
<dbReference type="InterPro" id="IPR027417">
    <property type="entry name" value="P-loop_NTPase"/>
</dbReference>
<dbReference type="EMBL" id="JQDR03015624">
    <property type="protein sequence ID" value="KAA0186358.1"/>
    <property type="molecule type" value="Genomic_DNA"/>
</dbReference>
<keyword evidence="1" id="KW-0547">Nucleotide-binding</keyword>